<comment type="caution">
    <text evidence="3">The sequence shown here is derived from an EMBL/GenBank/DDBJ whole genome shotgun (WGS) entry which is preliminary data.</text>
</comment>
<accession>A0A553P8I0</accession>
<gene>
    <name evidence="3" type="ORF">TCAL_15777</name>
</gene>
<proteinExistence type="predicted"/>
<keyword evidence="2" id="KW-0732">Signal</keyword>
<dbReference type="Proteomes" id="UP000318571">
    <property type="component" value="Chromosome 3"/>
</dbReference>
<reference evidence="3 4" key="1">
    <citation type="journal article" date="2018" name="Nat. Ecol. Evol.">
        <title>Genomic signatures of mitonuclear coevolution across populations of Tigriopus californicus.</title>
        <authorList>
            <person name="Barreto F.S."/>
            <person name="Watson E.T."/>
            <person name="Lima T.G."/>
            <person name="Willett C.S."/>
            <person name="Edmands S."/>
            <person name="Li W."/>
            <person name="Burton R.S."/>
        </authorList>
    </citation>
    <scope>NUCLEOTIDE SEQUENCE [LARGE SCALE GENOMIC DNA]</scope>
    <source>
        <strain evidence="3 4">San Diego</strain>
    </source>
</reference>
<feature type="compositionally biased region" description="Basic and acidic residues" evidence="1">
    <location>
        <begin position="147"/>
        <end position="159"/>
    </location>
</feature>
<evidence type="ECO:0000313" key="3">
    <source>
        <dbReference type="EMBL" id="TRY73979.1"/>
    </source>
</evidence>
<protein>
    <submittedName>
        <fullName evidence="3">Uncharacterized protein</fullName>
    </submittedName>
</protein>
<feature type="compositionally biased region" description="Polar residues" evidence="1">
    <location>
        <begin position="482"/>
        <end position="502"/>
    </location>
</feature>
<evidence type="ECO:0000256" key="2">
    <source>
        <dbReference type="SAM" id="SignalP"/>
    </source>
</evidence>
<dbReference type="AlphaFoldDB" id="A0A553P8I0"/>
<name>A0A553P8I0_TIGCA</name>
<organism evidence="3 4">
    <name type="scientific">Tigriopus californicus</name>
    <name type="common">Marine copepod</name>
    <dbReference type="NCBI Taxonomy" id="6832"/>
    <lineage>
        <taxon>Eukaryota</taxon>
        <taxon>Metazoa</taxon>
        <taxon>Ecdysozoa</taxon>
        <taxon>Arthropoda</taxon>
        <taxon>Crustacea</taxon>
        <taxon>Multicrustacea</taxon>
        <taxon>Hexanauplia</taxon>
        <taxon>Copepoda</taxon>
        <taxon>Harpacticoida</taxon>
        <taxon>Harpacticidae</taxon>
        <taxon>Tigriopus</taxon>
    </lineage>
</organism>
<feature type="compositionally biased region" description="Pro residues" evidence="1">
    <location>
        <begin position="563"/>
        <end position="588"/>
    </location>
</feature>
<feature type="compositionally biased region" description="Low complexity" evidence="1">
    <location>
        <begin position="404"/>
        <end position="413"/>
    </location>
</feature>
<feature type="chain" id="PRO_5022130641" evidence="2">
    <location>
        <begin position="28"/>
        <end position="607"/>
    </location>
</feature>
<keyword evidence="4" id="KW-1185">Reference proteome</keyword>
<feature type="region of interest" description="Disordered" evidence="1">
    <location>
        <begin position="147"/>
        <end position="166"/>
    </location>
</feature>
<dbReference type="EMBL" id="VCGU01000007">
    <property type="protein sequence ID" value="TRY73979.1"/>
    <property type="molecule type" value="Genomic_DNA"/>
</dbReference>
<evidence type="ECO:0000313" key="4">
    <source>
        <dbReference type="Proteomes" id="UP000318571"/>
    </source>
</evidence>
<feature type="compositionally biased region" description="Polar residues" evidence="1">
    <location>
        <begin position="545"/>
        <end position="558"/>
    </location>
</feature>
<sequence length="607" mass="67136">MSKFHASYGSALVLLSVIGIIIPMGTASRDLNEVVLLGTERPLTGTDRIATLRTTGSFLRYSLISSGEVCVLKKFTRVKPVHRCEDIPRQVCRDEFVLLRKRIVENCTESEEFCEAFHRTQKLSNQIVVCEPEFQVECLKAEGKSDRNPTESTIGHEEIEREEENAKEEWEWEEGEEDAASCEDCPLICHPRRIAFCKSIPQKVTLTERKQRCHGRIDEAFQTTKLCFTFEDGSGHCQSFRSPREMLRDCEQIEEMKVINSEVSSAPKLHCQEKMADEDYCHPSHCRVVTNKTRCVTDSLPKMVQLKEIVCEKCMEGRVKLRPVVETRRVCRDKVEHICLDIQEEEVTWRKWCRPLEDTLPEESRASSASYQIEIAPGLWLTTKNRTEATFYLRQQAQLEETYSLTTQQSTSFPPSPPPTSPSPSSSSSSSASSTSSASSASLSSITTTPLSVLANQANDLEPRSVSDEYEDHLETNDDTNEMGQNNSENKSNAENTKTLISEGNLAISMGTSTIGKPASDQEESSEEQKIEGGLLMMSWKAVATSGSDNAPISSGSFKRSPKPPGNPAPPAPAPPAPGIPPGIPPGILPVAPGPEDASLAAFSRAS</sequence>
<feature type="region of interest" description="Disordered" evidence="1">
    <location>
        <begin position="475"/>
        <end position="607"/>
    </location>
</feature>
<feature type="signal peptide" evidence="2">
    <location>
        <begin position="1"/>
        <end position="27"/>
    </location>
</feature>
<feature type="compositionally biased region" description="Low complexity" evidence="1">
    <location>
        <begin position="423"/>
        <end position="445"/>
    </location>
</feature>
<feature type="region of interest" description="Disordered" evidence="1">
    <location>
        <begin position="404"/>
        <end position="445"/>
    </location>
</feature>
<evidence type="ECO:0000256" key="1">
    <source>
        <dbReference type="SAM" id="MobiDB-lite"/>
    </source>
</evidence>